<name>A0A9P0CP30_9CUCU</name>
<sequence>MYSDQCGGQNRNIKMALICDFIATSTEFTVNEIDHKFLVSGHSYLPCDQDFGIVEKEKSFIKIYFYLSIGVLENSITNRKVSENDSKIEWMKMQWLRYTSENKHRFQFKYSNSEDVLFNFVNVSKHKAGNQVNALQLLFPNGRPIETKKKQDLIELLLYIPHIYHPFYEGPSTSATAVDELAEQADRENFDPIDDENTEA</sequence>
<evidence type="ECO:0000313" key="2">
    <source>
        <dbReference type="Proteomes" id="UP001153636"/>
    </source>
</evidence>
<keyword evidence="2" id="KW-1185">Reference proteome</keyword>
<evidence type="ECO:0000313" key="1">
    <source>
        <dbReference type="EMBL" id="CAH1106902.1"/>
    </source>
</evidence>
<organism evidence="1 2">
    <name type="scientific">Psylliodes chrysocephalus</name>
    <dbReference type="NCBI Taxonomy" id="3402493"/>
    <lineage>
        <taxon>Eukaryota</taxon>
        <taxon>Metazoa</taxon>
        <taxon>Ecdysozoa</taxon>
        <taxon>Arthropoda</taxon>
        <taxon>Hexapoda</taxon>
        <taxon>Insecta</taxon>
        <taxon>Pterygota</taxon>
        <taxon>Neoptera</taxon>
        <taxon>Endopterygota</taxon>
        <taxon>Coleoptera</taxon>
        <taxon>Polyphaga</taxon>
        <taxon>Cucujiformia</taxon>
        <taxon>Chrysomeloidea</taxon>
        <taxon>Chrysomelidae</taxon>
        <taxon>Galerucinae</taxon>
        <taxon>Alticini</taxon>
        <taxon>Psylliodes</taxon>
    </lineage>
</organism>
<gene>
    <name evidence="1" type="ORF">PSYICH_LOCUS7808</name>
</gene>
<dbReference type="Proteomes" id="UP001153636">
    <property type="component" value="Chromosome 2"/>
</dbReference>
<dbReference type="EMBL" id="OV651814">
    <property type="protein sequence ID" value="CAH1106902.1"/>
    <property type="molecule type" value="Genomic_DNA"/>
</dbReference>
<dbReference type="AlphaFoldDB" id="A0A9P0CP30"/>
<protein>
    <submittedName>
        <fullName evidence="1">Uncharacterized protein</fullName>
    </submittedName>
</protein>
<reference evidence="1" key="1">
    <citation type="submission" date="2022-01" db="EMBL/GenBank/DDBJ databases">
        <authorList>
            <person name="King R."/>
        </authorList>
    </citation>
    <scope>NUCLEOTIDE SEQUENCE</scope>
</reference>
<proteinExistence type="predicted"/>
<accession>A0A9P0CP30</accession>
<dbReference type="OrthoDB" id="6764832at2759"/>